<proteinExistence type="predicted"/>
<protein>
    <submittedName>
        <fullName evidence="1">Uncharacterized protein</fullName>
    </submittedName>
</protein>
<organism evidence="1 2">
    <name type="scientific">Chitinophaga solisilvae</name>
    <dbReference type="NCBI Taxonomy" id="1233460"/>
    <lineage>
        <taxon>Bacteria</taxon>
        <taxon>Pseudomonadati</taxon>
        <taxon>Bacteroidota</taxon>
        <taxon>Chitinophagia</taxon>
        <taxon>Chitinophagales</taxon>
        <taxon>Chitinophagaceae</taxon>
        <taxon>Chitinophaga</taxon>
    </lineage>
</organism>
<name>A0A9Q5GTN9_9BACT</name>
<keyword evidence="2" id="KW-1185">Reference proteome</keyword>
<dbReference type="EMBL" id="RIAR02000001">
    <property type="protein sequence ID" value="NSL88189.1"/>
    <property type="molecule type" value="Genomic_DNA"/>
</dbReference>
<dbReference type="Proteomes" id="UP000281028">
    <property type="component" value="Unassembled WGS sequence"/>
</dbReference>
<comment type="caution">
    <text evidence="1">The sequence shown here is derived from an EMBL/GenBank/DDBJ whole genome shotgun (WGS) entry which is preliminary data.</text>
</comment>
<accession>A0A9Q5GTN9</accession>
<evidence type="ECO:0000313" key="2">
    <source>
        <dbReference type="Proteomes" id="UP000281028"/>
    </source>
</evidence>
<dbReference type="AlphaFoldDB" id="A0A9Q5GTN9"/>
<gene>
    <name evidence="1" type="ORF">ECE50_015205</name>
</gene>
<reference evidence="1" key="1">
    <citation type="submission" date="2020-05" db="EMBL/GenBank/DDBJ databases">
        <title>Chitinophaga laudate sp. nov., isolated from a tropical peat swamp.</title>
        <authorList>
            <person name="Goh C.B.S."/>
            <person name="Lee M.S."/>
            <person name="Parimannan S."/>
            <person name="Pasbakhsh P."/>
            <person name="Yule C.M."/>
            <person name="Rajandas H."/>
            <person name="Loke S."/>
            <person name="Croft L."/>
            <person name="Tan J.B.L."/>
        </authorList>
    </citation>
    <scope>NUCLEOTIDE SEQUENCE</scope>
    <source>
        <strain evidence="1">Mgbs1</strain>
    </source>
</reference>
<sequence>MSLGQENAFTGKTQENAGEKVRGKFYRCFREGIMAAGAQVTSAGHLV</sequence>
<evidence type="ECO:0000313" key="1">
    <source>
        <dbReference type="EMBL" id="NSL88189.1"/>
    </source>
</evidence>